<dbReference type="GO" id="GO:0043565">
    <property type="term" value="F:sequence-specific DNA binding"/>
    <property type="evidence" value="ECO:0007669"/>
    <property type="project" value="InterPro"/>
</dbReference>
<dbReference type="InterPro" id="IPR018060">
    <property type="entry name" value="HTH_AraC"/>
</dbReference>
<evidence type="ECO:0000259" key="4">
    <source>
        <dbReference type="PROSITE" id="PS01124"/>
    </source>
</evidence>
<name>A0AB33K521_9ACTN</name>
<evidence type="ECO:0000256" key="1">
    <source>
        <dbReference type="ARBA" id="ARBA00023015"/>
    </source>
</evidence>
<dbReference type="InterPro" id="IPR050204">
    <property type="entry name" value="AraC_XylS_family_regulators"/>
</dbReference>
<dbReference type="PANTHER" id="PTHR46796">
    <property type="entry name" value="HTH-TYPE TRANSCRIPTIONAL ACTIVATOR RHAS-RELATED"/>
    <property type="match status" value="1"/>
</dbReference>
<keyword evidence="3" id="KW-0804">Transcription</keyword>
<dbReference type="RefSeq" id="WP_407991434.1">
    <property type="nucleotide sequence ID" value="NZ_AP035881.2"/>
</dbReference>
<dbReference type="SMART" id="SM00342">
    <property type="entry name" value="HTH_ARAC"/>
    <property type="match status" value="1"/>
</dbReference>
<keyword evidence="1" id="KW-0805">Transcription regulation</keyword>
<dbReference type="Pfam" id="PF12833">
    <property type="entry name" value="HTH_18"/>
    <property type="match status" value="1"/>
</dbReference>
<dbReference type="PROSITE" id="PS01124">
    <property type="entry name" value="HTH_ARAC_FAMILY_2"/>
    <property type="match status" value="1"/>
</dbReference>
<dbReference type="PANTHER" id="PTHR46796:SF6">
    <property type="entry name" value="ARAC SUBFAMILY"/>
    <property type="match status" value="1"/>
</dbReference>
<dbReference type="EMBL" id="AP035881">
    <property type="protein sequence ID" value="BFP49310.1"/>
    <property type="molecule type" value="Genomic_DNA"/>
</dbReference>
<evidence type="ECO:0000313" key="5">
    <source>
        <dbReference type="EMBL" id="BFP49310.1"/>
    </source>
</evidence>
<protein>
    <submittedName>
        <fullName evidence="5">Helix-turn-helix domain-containing protein</fullName>
    </submittedName>
</protein>
<dbReference type="Gene3D" id="1.10.10.60">
    <property type="entry name" value="Homeodomain-like"/>
    <property type="match status" value="1"/>
</dbReference>
<proteinExistence type="predicted"/>
<organism evidence="5">
    <name type="scientific">Kitasatospora sp. CMC57</name>
    <dbReference type="NCBI Taxonomy" id="3231513"/>
    <lineage>
        <taxon>Bacteria</taxon>
        <taxon>Bacillati</taxon>
        <taxon>Actinomycetota</taxon>
        <taxon>Actinomycetes</taxon>
        <taxon>Kitasatosporales</taxon>
        <taxon>Streptomycetaceae</taxon>
        <taxon>Kitasatospora</taxon>
    </lineage>
</organism>
<dbReference type="SUPFAM" id="SSF46689">
    <property type="entry name" value="Homeodomain-like"/>
    <property type="match status" value="2"/>
</dbReference>
<accession>A0AB33K521</accession>
<gene>
    <name evidence="5" type="ORF">KCMC57_56780</name>
</gene>
<feature type="domain" description="HTH araC/xylS-type" evidence="4">
    <location>
        <begin position="175"/>
        <end position="273"/>
    </location>
</feature>
<evidence type="ECO:0000256" key="3">
    <source>
        <dbReference type="ARBA" id="ARBA00023163"/>
    </source>
</evidence>
<dbReference type="SUPFAM" id="SSF51182">
    <property type="entry name" value="RmlC-like cupins"/>
    <property type="match status" value="1"/>
</dbReference>
<dbReference type="AlphaFoldDB" id="A0AB33K521"/>
<evidence type="ECO:0000256" key="2">
    <source>
        <dbReference type="ARBA" id="ARBA00023125"/>
    </source>
</evidence>
<dbReference type="InterPro" id="IPR009057">
    <property type="entry name" value="Homeodomain-like_sf"/>
</dbReference>
<sequence length="276" mass="30209">MDSQDALVDEPSYLRSWSGEPILMTAAHRHDDLEINFVAGGGSMLYLYGGELLEVEAGGLAVFWAAIPHQLVASRAARVHWLHVPLDHFLAWGLPQPLLARVLSGVPMITPAARADASDPAKFTQWAVDLAAGDEELHRIAMLEVQARVRRLALAAVGDPAHRYAGDDPALRQAVSMARYIARHFREPVTVSDVAAAANVHPTYAMTQFRKVVRTTIGEYVKLYRLAEARRLLVTTDLPASQVAVAAGFGSVSRFYRVFTDACGTTPARFRRGRGL</sequence>
<keyword evidence="2" id="KW-0238">DNA-binding</keyword>
<dbReference type="GO" id="GO:0003700">
    <property type="term" value="F:DNA-binding transcription factor activity"/>
    <property type="evidence" value="ECO:0007669"/>
    <property type="project" value="InterPro"/>
</dbReference>
<dbReference type="InterPro" id="IPR011051">
    <property type="entry name" value="RmlC_Cupin_sf"/>
</dbReference>
<reference evidence="5" key="1">
    <citation type="submission" date="2024-07" db="EMBL/GenBank/DDBJ databases">
        <title>Complete genome sequences of cellulolytic bacteria, Kitasatospora sp. CMC57 and Streptomyces sp. CMC78, isolated from Japanese agricultural soil.</title>
        <authorList>
            <person name="Hashimoto T."/>
            <person name="Ito M."/>
            <person name="Iwamoto M."/>
            <person name="Fukahori D."/>
            <person name="Shoda T."/>
            <person name="Sakoda M."/>
            <person name="Morohoshi T."/>
            <person name="Mitsuboshi M."/>
            <person name="Nishizawa T."/>
        </authorList>
    </citation>
    <scope>NUCLEOTIDE SEQUENCE</scope>
    <source>
        <strain evidence="5">CMC57</strain>
    </source>
</reference>